<dbReference type="AlphaFoldDB" id="A0A382HUP3"/>
<evidence type="ECO:0000313" key="1">
    <source>
        <dbReference type="EMBL" id="SVB90899.1"/>
    </source>
</evidence>
<accession>A0A382HUP3</accession>
<protein>
    <recommendedName>
        <fullName evidence="2">Mandelate racemase/muconate lactonizing enzyme N-terminal domain-containing protein</fullName>
    </recommendedName>
</protein>
<proteinExistence type="predicted"/>
<dbReference type="EMBL" id="UINC01063352">
    <property type="protein sequence ID" value="SVB90899.1"/>
    <property type="molecule type" value="Genomic_DNA"/>
</dbReference>
<gene>
    <name evidence="1" type="ORF">METZ01_LOCUS243753</name>
</gene>
<dbReference type="SUPFAM" id="SSF54826">
    <property type="entry name" value="Enolase N-terminal domain-like"/>
    <property type="match status" value="1"/>
</dbReference>
<dbReference type="InterPro" id="IPR029017">
    <property type="entry name" value="Enolase-like_N"/>
</dbReference>
<feature type="non-terminal residue" evidence="1">
    <location>
        <position position="86"/>
    </location>
</feature>
<name>A0A382HUP3_9ZZZZ</name>
<dbReference type="Gene3D" id="3.30.390.10">
    <property type="entry name" value="Enolase-like, N-terminal domain"/>
    <property type="match status" value="1"/>
</dbReference>
<reference evidence="1" key="1">
    <citation type="submission" date="2018-05" db="EMBL/GenBank/DDBJ databases">
        <authorList>
            <person name="Lanie J.A."/>
            <person name="Ng W.-L."/>
            <person name="Kazmierczak K.M."/>
            <person name="Andrzejewski T.M."/>
            <person name="Davidsen T.M."/>
            <person name="Wayne K.J."/>
            <person name="Tettelin H."/>
            <person name="Glass J.I."/>
            <person name="Rusch D."/>
            <person name="Podicherti R."/>
            <person name="Tsui H.-C.T."/>
            <person name="Winkler M.E."/>
        </authorList>
    </citation>
    <scope>NUCLEOTIDE SEQUENCE</scope>
</reference>
<evidence type="ECO:0008006" key="2">
    <source>
        <dbReference type="Google" id="ProtNLM"/>
    </source>
</evidence>
<sequence length="86" mass="9544">MKIQEIELFQVDIPPIPAIAKYMPKIFDLTLCRVITDEGLIGLGEAHGFPPDFEEAKQRLIGSDPLSIDPFTEEDPFECALLDIAG</sequence>
<organism evidence="1">
    <name type="scientific">marine metagenome</name>
    <dbReference type="NCBI Taxonomy" id="408172"/>
    <lineage>
        <taxon>unclassified sequences</taxon>
        <taxon>metagenomes</taxon>
        <taxon>ecological metagenomes</taxon>
    </lineage>
</organism>